<proteinExistence type="predicted"/>
<sequence length="51" mass="6013">MDEREALVMRAEMYELDEEERERVREIDAALDAIQQERTTLAQNQDEITAS</sequence>
<organism evidence="1 2">
    <name type="scientific">Streptomyces griseoaurantiacus M045</name>
    <dbReference type="NCBI Taxonomy" id="996637"/>
    <lineage>
        <taxon>Bacteria</taxon>
        <taxon>Bacillati</taxon>
        <taxon>Actinomycetota</taxon>
        <taxon>Actinomycetes</taxon>
        <taxon>Kitasatosporales</taxon>
        <taxon>Streptomycetaceae</taxon>
        <taxon>Streptomyces</taxon>
        <taxon>Streptomyces aurantiacus group</taxon>
    </lineage>
</organism>
<name>F3N9G8_9ACTN</name>
<gene>
    <name evidence="1" type="ORF">SGM_0002</name>
</gene>
<keyword evidence="2" id="KW-1185">Reference proteome</keyword>
<reference evidence="1 2" key="1">
    <citation type="journal article" date="2011" name="J. Bacteriol.">
        <title>Draft genome sequence of the marine bacterium Streptomyces griseoaurantiacus M045, which produces novel manumycin-type antibiotics with a pABA core component.</title>
        <authorList>
            <person name="Li F."/>
            <person name="Jiang P."/>
            <person name="Zheng H."/>
            <person name="Wang S."/>
            <person name="Zhao G."/>
            <person name="Qin S."/>
            <person name="Liu Z."/>
        </authorList>
    </citation>
    <scope>NUCLEOTIDE SEQUENCE [LARGE SCALE GENOMIC DNA]</scope>
    <source>
        <strain evidence="1 2">M045</strain>
    </source>
</reference>
<dbReference type="EMBL" id="AEYX01000001">
    <property type="protein sequence ID" value="EGG49662.1"/>
    <property type="molecule type" value="Genomic_DNA"/>
</dbReference>
<protein>
    <submittedName>
        <fullName evidence="1">Uncharacterized protein</fullName>
    </submittedName>
</protein>
<accession>F3N9G8</accession>
<dbReference type="Proteomes" id="UP000003022">
    <property type="component" value="Unassembled WGS sequence"/>
</dbReference>
<evidence type="ECO:0000313" key="1">
    <source>
        <dbReference type="EMBL" id="EGG49662.1"/>
    </source>
</evidence>
<evidence type="ECO:0000313" key="2">
    <source>
        <dbReference type="Proteomes" id="UP000003022"/>
    </source>
</evidence>
<dbReference type="AlphaFoldDB" id="F3N9G8"/>
<comment type="caution">
    <text evidence="1">The sequence shown here is derived from an EMBL/GenBank/DDBJ whole genome shotgun (WGS) entry which is preliminary data.</text>
</comment>